<reference evidence="1" key="1">
    <citation type="submission" date="2023-04" db="EMBL/GenBank/DDBJ databases">
        <title>Draft Genome sequencing of Naganishia species isolated from polar environments using Oxford Nanopore Technology.</title>
        <authorList>
            <person name="Leo P."/>
            <person name="Venkateswaran K."/>
        </authorList>
    </citation>
    <scope>NUCLEOTIDE SEQUENCE</scope>
    <source>
        <strain evidence="1">MNA-CCFEE 5261</strain>
    </source>
</reference>
<comment type="caution">
    <text evidence="1">The sequence shown here is derived from an EMBL/GenBank/DDBJ whole genome shotgun (WGS) entry which is preliminary data.</text>
</comment>
<proteinExistence type="predicted"/>
<evidence type="ECO:0000313" key="1">
    <source>
        <dbReference type="EMBL" id="KAJ9093768.1"/>
    </source>
</evidence>
<dbReference type="Proteomes" id="UP001241377">
    <property type="component" value="Unassembled WGS sequence"/>
</dbReference>
<organism evidence="1 2">
    <name type="scientific">Naganishia cerealis</name>
    <dbReference type="NCBI Taxonomy" id="610337"/>
    <lineage>
        <taxon>Eukaryota</taxon>
        <taxon>Fungi</taxon>
        <taxon>Dikarya</taxon>
        <taxon>Basidiomycota</taxon>
        <taxon>Agaricomycotina</taxon>
        <taxon>Tremellomycetes</taxon>
        <taxon>Filobasidiales</taxon>
        <taxon>Filobasidiaceae</taxon>
        <taxon>Naganishia</taxon>
    </lineage>
</organism>
<keyword evidence="2" id="KW-1185">Reference proteome</keyword>
<sequence length="246" mass="26976">MLTKNPNLYLVLLWSYVRWFECAACVLDWCEELKLTPQLAAEATLREGNVVTSSLSATEGTALSGDRSQSIVTADKDPESPLRRKKALKREKDRKKKKDKERMAMGKVSGVEQFKPDPGADAPDKTLEQEGQSAVSSVVASTMFSDSGTGAFDFNSLRKLVEDMISKGELGNFVSMKRGASWADEVDDDLSALSKHTSTAHPRSPEPTETHSTPAHSNHPLSSQATGATTKPLTKTEYINSLQSWR</sequence>
<name>A0ACC2V3S4_9TREE</name>
<dbReference type="EMBL" id="JASBWR010000119">
    <property type="protein sequence ID" value="KAJ9093768.1"/>
    <property type="molecule type" value="Genomic_DNA"/>
</dbReference>
<gene>
    <name evidence="1" type="ORF">QFC19_008207</name>
</gene>
<accession>A0ACC2V3S4</accession>
<protein>
    <submittedName>
        <fullName evidence="1">Uncharacterized protein</fullName>
    </submittedName>
</protein>
<evidence type="ECO:0000313" key="2">
    <source>
        <dbReference type="Proteomes" id="UP001241377"/>
    </source>
</evidence>